<dbReference type="InterPro" id="IPR036691">
    <property type="entry name" value="Endo/exonu/phosph_ase_sf"/>
</dbReference>
<dbReference type="GO" id="GO:0016787">
    <property type="term" value="F:hydrolase activity"/>
    <property type="evidence" value="ECO:0007669"/>
    <property type="project" value="UniProtKB-KW"/>
</dbReference>
<evidence type="ECO:0000256" key="4">
    <source>
        <dbReference type="ARBA" id="ARBA00022722"/>
    </source>
</evidence>
<dbReference type="SUPFAM" id="SSF56219">
    <property type="entry name" value="DNase I-like"/>
    <property type="match status" value="1"/>
</dbReference>
<organism evidence="11 12">
    <name type="scientific">Nematostella vectensis</name>
    <name type="common">Starlet sea anemone</name>
    <dbReference type="NCBI Taxonomy" id="45351"/>
    <lineage>
        <taxon>Eukaryota</taxon>
        <taxon>Metazoa</taxon>
        <taxon>Cnidaria</taxon>
        <taxon>Anthozoa</taxon>
        <taxon>Hexacorallia</taxon>
        <taxon>Actiniaria</taxon>
        <taxon>Edwardsiidae</taxon>
        <taxon>Nematostella</taxon>
    </lineage>
</organism>
<evidence type="ECO:0000256" key="9">
    <source>
        <dbReference type="ARBA" id="ARBA00023204"/>
    </source>
</evidence>
<evidence type="ECO:0000256" key="7">
    <source>
        <dbReference type="ARBA" id="ARBA00022801"/>
    </source>
</evidence>
<dbReference type="GO" id="GO:0006281">
    <property type="term" value="P:DNA repair"/>
    <property type="evidence" value="ECO:0007669"/>
    <property type="project" value="UniProtKB-KW"/>
</dbReference>
<evidence type="ECO:0000256" key="8">
    <source>
        <dbReference type="ARBA" id="ARBA00022842"/>
    </source>
</evidence>
<sequence>MTSHLESTKDCFRERQRQLEMVLEKMKEQDPNSMVLFAGDMNLRDKELNGIGGLDSRGILDVWEKVGNDASKFTWDVSANDNLDWPHSYKPKLRFDRVFVRPGGGVEPVSFSLVGTKRVPSCGRFPNDHWGIWCEFAITNM</sequence>
<keyword evidence="12" id="KW-1185">Reference proteome</keyword>
<dbReference type="PhylomeDB" id="A7SCH2"/>
<dbReference type="eggNOG" id="KOG2756">
    <property type="taxonomic scope" value="Eukaryota"/>
</dbReference>
<dbReference type="InParanoid" id="A7SCH2"/>
<dbReference type="STRING" id="45351.A7SCH2"/>
<evidence type="ECO:0008006" key="13">
    <source>
        <dbReference type="Google" id="ProtNLM"/>
    </source>
</evidence>
<evidence type="ECO:0000256" key="3">
    <source>
        <dbReference type="ARBA" id="ARBA00004123"/>
    </source>
</evidence>
<dbReference type="OMA" id="ANTNNDH"/>
<dbReference type="Proteomes" id="UP000001593">
    <property type="component" value="Unassembled WGS sequence"/>
</dbReference>
<keyword evidence="9" id="KW-0234">DNA repair</keyword>
<name>A7SCH2_NEMVE</name>
<dbReference type="EMBL" id="DS469623">
    <property type="protein sequence ID" value="EDO38578.1"/>
    <property type="molecule type" value="Genomic_DNA"/>
</dbReference>
<evidence type="ECO:0000256" key="5">
    <source>
        <dbReference type="ARBA" id="ARBA00022723"/>
    </source>
</evidence>
<gene>
    <name evidence="11" type="ORF">NEMVEDRAFT_v1g113298</name>
</gene>
<keyword evidence="6" id="KW-0227">DNA damage</keyword>
<comment type="cofactor">
    <cofactor evidence="2">
        <name>Mg(2+)</name>
        <dbReference type="ChEBI" id="CHEBI:18420"/>
    </cofactor>
</comment>
<dbReference type="PANTHER" id="PTHR15822:SF4">
    <property type="entry name" value="TYROSYL-DNA PHOSPHODIESTERASE 2"/>
    <property type="match status" value="1"/>
</dbReference>
<dbReference type="GO" id="GO:0046872">
    <property type="term" value="F:metal ion binding"/>
    <property type="evidence" value="ECO:0007669"/>
    <property type="project" value="UniProtKB-KW"/>
</dbReference>
<accession>A7SCH2</accession>
<proteinExistence type="predicted"/>
<dbReference type="Gene3D" id="3.60.10.10">
    <property type="entry name" value="Endonuclease/exonuclease/phosphatase"/>
    <property type="match status" value="1"/>
</dbReference>
<dbReference type="AlphaFoldDB" id="A7SCH2"/>
<protein>
    <recommendedName>
        <fullName evidence="13">Tyrosyl-DNA phosphodiesterase 2</fullName>
    </recommendedName>
</protein>
<evidence type="ECO:0000313" key="11">
    <source>
        <dbReference type="EMBL" id="EDO38578.1"/>
    </source>
</evidence>
<reference evidence="11 12" key="1">
    <citation type="journal article" date="2007" name="Science">
        <title>Sea anemone genome reveals ancestral eumetazoan gene repertoire and genomic organization.</title>
        <authorList>
            <person name="Putnam N.H."/>
            <person name="Srivastava M."/>
            <person name="Hellsten U."/>
            <person name="Dirks B."/>
            <person name="Chapman J."/>
            <person name="Salamov A."/>
            <person name="Terry A."/>
            <person name="Shapiro H."/>
            <person name="Lindquist E."/>
            <person name="Kapitonov V.V."/>
            <person name="Jurka J."/>
            <person name="Genikhovich G."/>
            <person name="Grigoriev I.V."/>
            <person name="Lucas S.M."/>
            <person name="Steele R.E."/>
            <person name="Finnerty J.R."/>
            <person name="Technau U."/>
            <person name="Martindale M.Q."/>
            <person name="Rokhsar D.S."/>
        </authorList>
    </citation>
    <scope>NUCLEOTIDE SEQUENCE [LARGE SCALE GENOMIC DNA]</scope>
    <source>
        <strain evidence="12">CH2 X CH6</strain>
    </source>
</reference>
<keyword evidence="10" id="KW-0539">Nucleus</keyword>
<evidence type="ECO:0000256" key="6">
    <source>
        <dbReference type="ARBA" id="ARBA00022763"/>
    </source>
</evidence>
<dbReference type="GO" id="GO:0004518">
    <property type="term" value="F:nuclease activity"/>
    <property type="evidence" value="ECO:0007669"/>
    <property type="project" value="UniProtKB-KW"/>
</dbReference>
<keyword evidence="7" id="KW-0378">Hydrolase</keyword>
<dbReference type="GO" id="GO:0005634">
    <property type="term" value="C:nucleus"/>
    <property type="evidence" value="ECO:0007669"/>
    <property type="project" value="UniProtKB-SubCell"/>
</dbReference>
<evidence type="ECO:0000256" key="2">
    <source>
        <dbReference type="ARBA" id="ARBA00001946"/>
    </source>
</evidence>
<evidence type="ECO:0000256" key="1">
    <source>
        <dbReference type="ARBA" id="ARBA00001936"/>
    </source>
</evidence>
<dbReference type="HOGENOM" id="CLU_1827600_0_0_1"/>
<evidence type="ECO:0000313" key="12">
    <source>
        <dbReference type="Proteomes" id="UP000001593"/>
    </source>
</evidence>
<dbReference type="InterPro" id="IPR051547">
    <property type="entry name" value="TDP2-like"/>
</dbReference>
<dbReference type="PANTHER" id="PTHR15822">
    <property type="entry name" value="TRAF AND TNF RECEPTOR-ASSOCIATED PROTEIN"/>
    <property type="match status" value="1"/>
</dbReference>
<keyword evidence="8" id="KW-0460">Magnesium</keyword>
<comment type="subcellular location">
    <subcellularLocation>
        <location evidence="3">Nucleus</location>
    </subcellularLocation>
</comment>
<evidence type="ECO:0000256" key="10">
    <source>
        <dbReference type="ARBA" id="ARBA00023242"/>
    </source>
</evidence>
<keyword evidence="5" id="KW-0479">Metal-binding</keyword>
<comment type="cofactor">
    <cofactor evidence="1">
        <name>Mn(2+)</name>
        <dbReference type="ChEBI" id="CHEBI:29035"/>
    </cofactor>
</comment>
<keyword evidence="4" id="KW-0540">Nuclease</keyword>